<dbReference type="InterPro" id="IPR045851">
    <property type="entry name" value="AMP-bd_C_sf"/>
</dbReference>
<proteinExistence type="inferred from homology"/>
<evidence type="ECO:0000256" key="2">
    <source>
        <dbReference type="ARBA" id="ARBA00022598"/>
    </source>
</evidence>
<keyword evidence="6" id="KW-0479">Metal-binding</keyword>
<dbReference type="EMBL" id="FUKP01000066">
    <property type="protein sequence ID" value="SJN34161.1"/>
    <property type="molecule type" value="Genomic_DNA"/>
</dbReference>
<dbReference type="PANTHER" id="PTHR24095">
    <property type="entry name" value="ACETYL-COENZYME A SYNTHETASE"/>
    <property type="match status" value="1"/>
</dbReference>
<feature type="binding site" evidence="6">
    <location>
        <begin position="406"/>
        <end position="411"/>
    </location>
    <ligand>
        <name>ATP</name>
        <dbReference type="ChEBI" id="CHEBI:30616"/>
    </ligand>
</feature>
<comment type="PTM">
    <text evidence="6">Acetylated. Deacetylation by the SIR2-homolog deacetylase activates the enzyme.</text>
</comment>
<feature type="binding site" evidence="6">
    <location>
        <begin position="186"/>
        <end position="189"/>
    </location>
    <ligand>
        <name>CoA</name>
        <dbReference type="ChEBI" id="CHEBI:57287"/>
    </ligand>
</feature>
<feature type="domain" description="AMP-dependent synthetase/ligase" evidence="7">
    <location>
        <begin position="83"/>
        <end position="473"/>
    </location>
</feature>
<dbReference type="Proteomes" id="UP000196230">
    <property type="component" value="Unassembled WGS sequence"/>
</dbReference>
<evidence type="ECO:0000259" key="9">
    <source>
        <dbReference type="Pfam" id="PF16177"/>
    </source>
</evidence>
<comment type="function">
    <text evidence="6">Catalyzes the conversion of acetate into acetyl-CoA (AcCoA), an essential intermediate at the junction of anabolic and catabolic pathways. AcsA undergoes a two-step reaction. In the first half reaction, AcsA combines acetate with ATP to form acetyl-adenylate (AcAMP) intermediate. In the second half reaction, it can then transfer the acetyl group from AcAMP to the sulfhydryl group of CoA, forming the product AcCoA.</text>
</comment>
<gene>
    <name evidence="6" type="primary">acsA</name>
    <name evidence="10" type="ORF">FM125_09925</name>
</gene>
<keyword evidence="2 6" id="KW-0436">Ligase</keyword>
<evidence type="ECO:0000256" key="4">
    <source>
        <dbReference type="ARBA" id="ARBA00022840"/>
    </source>
</evidence>
<keyword evidence="5 6" id="KW-0007">Acetylation</keyword>
<organism evidence="10 11">
    <name type="scientific">Micrococcus lylae</name>
    <dbReference type="NCBI Taxonomy" id="1273"/>
    <lineage>
        <taxon>Bacteria</taxon>
        <taxon>Bacillati</taxon>
        <taxon>Actinomycetota</taxon>
        <taxon>Actinomycetes</taxon>
        <taxon>Micrococcales</taxon>
        <taxon>Micrococcaceae</taxon>
        <taxon>Micrococcus</taxon>
    </lineage>
</organism>
<feature type="binding site" evidence="6">
    <location>
        <position position="537"/>
    </location>
    <ligand>
        <name>Mg(2+)</name>
        <dbReference type="ChEBI" id="CHEBI:18420"/>
    </ligand>
</feature>
<evidence type="ECO:0000313" key="10">
    <source>
        <dbReference type="EMBL" id="SJN34161.1"/>
    </source>
</evidence>
<dbReference type="Gene3D" id="3.30.300.30">
    <property type="match status" value="1"/>
</dbReference>
<dbReference type="Pfam" id="PF00501">
    <property type="entry name" value="AMP-binding"/>
    <property type="match status" value="1"/>
</dbReference>
<dbReference type="GO" id="GO:0005524">
    <property type="term" value="F:ATP binding"/>
    <property type="evidence" value="ECO:0007669"/>
    <property type="project" value="UniProtKB-KW"/>
</dbReference>
<feature type="binding site" evidence="6">
    <location>
        <position position="306"/>
    </location>
    <ligand>
        <name>CoA</name>
        <dbReference type="ChEBI" id="CHEBI:57287"/>
    </ligand>
</feature>
<dbReference type="InterPro" id="IPR020845">
    <property type="entry name" value="AMP-binding_CS"/>
</dbReference>
<feature type="binding site" evidence="6">
    <location>
        <position position="534"/>
    </location>
    <ligand>
        <name>Mg(2+)</name>
        <dbReference type="ChEBI" id="CHEBI:18420"/>
    </ligand>
</feature>
<evidence type="ECO:0000256" key="5">
    <source>
        <dbReference type="ARBA" id="ARBA00022990"/>
    </source>
</evidence>
<dbReference type="GO" id="GO:0005829">
    <property type="term" value="C:cytosol"/>
    <property type="evidence" value="ECO:0007669"/>
    <property type="project" value="TreeGrafter"/>
</dbReference>
<dbReference type="GO" id="GO:0019427">
    <property type="term" value="P:acetyl-CoA biosynthetic process from acetate"/>
    <property type="evidence" value="ECO:0007669"/>
    <property type="project" value="UniProtKB-UniRule"/>
</dbReference>
<sequence>MSEDVTVYPPSEEFAKNAVAGAELYEEAEADCLAYWARRAREQLHWEQDFTEVLDWSDAPFAKWFADGTTNAAYNALDRHVEAGHGARVAIHFEGEPGDTRTYTYAELAAEVRKAANAFESLGVAKGDRVAVYLPMIPEAVITMLACARIGAVHSVVFGGFSSDALRSRVDDAEATLVVTCDGSYRRGKASALKPAVDQALKEPGHTVDHVLVVRRNGIETEMADGRDVWWHDVVDTASDEHEIVWHEAEHPLFILYTSGTTGKPKGILHTTGGYLVQASATHRDTFDLHPETDVFWCTADVGWVTGHSYVAYGPLVNGATQVIYEGTPDTPHQGRWWEIVQKYGVTIFYTAPTAIRTCMKWGRQIPDEYDLSSLRVLGTVGEAINPEAWRWFHEVIGGERCPIVDTWWQTETGAHMLTPLPGVTALKPGSAQRPVPGVDLQVVDETGAPMEGTGAGFLVAREPWPSMLRGIWGDPQRFKETYWSRFPGMYFAGDGARYDEDGDIWLLGRVDDVMNVSGHRLSTTEIESSLVAHEAVAEAAVVGAADDTTGEAVYAFVLLTEEAAAKDPDTAEMEEQLRLHVGQDIGPIAKPKRVLVVPELPKTRSGKIMRRLLKDVAEGRDPGDASTLTDPTVMQKIVGAMGSKG</sequence>
<dbReference type="InterPro" id="IPR042099">
    <property type="entry name" value="ANL_N_sf"/>
</dbReference>
<feature type="binding site" evidence="6">
    <location>
        <position position="532"/>
    </location>
    <ligand>
        <name>Mg(2+)</name>
        <dbReference type="ChEBI" id="CHEBI:18420"/>
    </ligand>
</feature>
<dbReference type="AlphaFoldDB" id="A0A1R4JPG9"/>
<accession>A0A1R4JPG9</accession>
<dbReference type="InterPro" id="IPR032387">
    <property type="entry name" value="ACAS_N"/>
</dbReference>
<evidence type="ECO:0000256" key="1">
    <source>
        <dbReference type="ARBA" id="ARBA00006432"/>
    </source>
</evidence>
<dbReference type="CDD" id="cd05966">
    <property type="entry name" value="ACS"/>
    <property type="match status" value="1"/>
</dbReference>
<dbReference type="NCBIfam" id="NF001208">
    <property type="entry name" value="PRK00174.1"/>
    <property type="match status" value="1"/>
</dbReference>
<dbReference type="Pfam" id="PF16177">
    <property type="entry name" value="ACAS_N"/>
    <property type="match status" value="1"/>
</dbReference>
<keyword evidence="4 6" id="KW-0067">ATP-binding</keyword>
<feature type="binding site" evidence="6">
    <location>
        <position position="518"/>
    </location>
    <ligand>
        <name>CoA</name>
        <dbReference type="ChEBI" id="CHEBI:57287"/>
    </ligand>
</feature>
<reference evidence="10 11" key="1">
    <citation type="submission" date="2017-02" db="EMBL/GenBank/DDBJ databases">
        <authorList>
            <person name="Peterson S.W."/>
        </authorList>
    </citation>
    <scope>NUCLEOTIDE SEQUENCE [LARGE SCALE GENOMIC DNA]</scope>
    <source>
        <strain evidence="10 11">2B3F</strain>
    </source>
</reference>
<dbReference type="PROSITE" id="PS00455">
    <property type="entry name" value="AMP_BINDING"/>
    <property type="match status" value="1"/>
</dbReference>
<dbReference type="PANTHER" id="PTHR24095:SF14">
    <property type="entry name" value="ACETYL-COENZYME A SYNTHETASE 1"/>
    <property type="match status" value="1"/>
</dbReference>
<dbReference type="HAMAP" id="MF_01123">
    <property type="entry name" value="Ac_CoA_synth"/>
    <property type="match status" value="1"/>
</dbReference>
<dbReference type="GO" id="GO:0046872">
    <property type="term" value="F:metal ion binding"/>
    <property type="evidence" value="ECO:0007669"/>
    <property type="project" value="UniProtKB-KW"/>
</dbReference>
<keyword evidence="3 6" id="KW-0547">Nucleotide-binding</keyword>
<comment type="catalytic activity">
    <reaction evidence="6">
        <text>acetate + ATP + CoA = acetyl-CoA + AMP + diphosphate</text>
        <dbReference type="Rhea" id="RHEA:23176"/>
        <dbReference type="ChEBI" id="CHEBI:30089"/>
        <dbReference type="ChEBI" id="CHEBI:30616"/>
        <dbReference type="ChEBI" id="CHEBI:33019"/>
        <dbReference type="ChEBI" id="CHEBI:57287"/>
        <dbReference type="ChEBI" id="CHEBI:57288"/>
        <dbReference type="ChEBI" id="CHEBI:456215"/>
        <dbReference type="EC" id="6.2.1.1"/>
    </reaction>
</comment>
<evidence type="ECO:0000256" key="3">
    <source>
        <dbReference type="ARBA" id="ARBA00022741"/>
    </source>
</evidence>
<dbReference type="Pfam" id="PF13193">
    <property type="entry name" value="AMP-binding_C"/>
    <property type="match status" value="1"/>
</dbReference>
<comment type="similarity">
    <text evidence="1 6">Belongs to the ATP-dependent AMP-binding enzyme family.</text>
</comment>
<feature type="modified residue" description="N6-acetyllysine" evidence="6">
    <location>
        <position position="608"/>
    </location>
</feature>
<dbReference type="RefSeq" id="WP_087134486.1">
    <property type="nucleotide sequence ID" value="NZ_FUKP01000066.1"/>
</dbReference>
<feature type="binding site" evidence="6">
    <location>
        <position position="510"/>
    </location>
    <ligand>
        <name>ATP</name>
        <dbReference type="ChEBI" id="CHEBI:30616"/>
    </ligand>
</feature>
<comment type="cofactor">
    <cofactor evidence="6">
        <name>Mg(2+)</name>
        <dbReference type="ChEBI" id="CHEBI:18420"/>
    </cofactor>
</comment>
<protein>
    <recommendedName>
        <fullName evidence="6">Acetyl-coenzyme A synthetase</fullName>
        <shortName evidence="6">AcCoA synthetase</shortName>
        <shortName evidence="6">Acs</shortName>
        <ecNumber evidence="6">6.2.1.1</ecNumber>
    </recommendedName>
    <alternativeName>
        <fullName evidence="6">Acetate--CoA ligase</fullName>
    </alternativeName>
    <alternativeName>
        <fullName evidence="6">Acyl-activating enzyme</fullName>
    </alternativeName>
</protein>
<dbReference type="SUPFAM" id="SSF56801">
    <property type="entry name" value="Acetyl-CoA synthetase-like"/>
    <property type="match status" value="1"/>
</dbReference>
<dbReference type="InterPro" id="IPR000873">
    <property type="entry name" value="AMP-dep_synth/lig_dom"/>
</dbReference>
<evidence type="ECO:0000259" key="7">
    <source>
        <dbReference type="Pfam" id="PF00501"/>
    </source>
</evidence>
<dbReference type="EC" id="6.2.1.1" evidence="6"/>
<feature type="domain" description="Acetyl-coenzyme A synthetase N-terminal" evidence="9">
    <location>
        <begin position="23"/>
        <end position="76"/>
    </location>
</feature>
<dbReference type="Gene3D" id="3.40.50.12780">
    <property type="entry name" value="N-terminal domain of ligase-like"/>
    <property type="match status" value="1"/>
</dbReference>
<comment type="caution">
    <text evidence="6">Lacks conserved residue(s) required for the propagation of feature annotation.</text>
</comment>
<feature type="domain" description="AMP-binding enzyme C-terminal" evidence="8">
    <location>
        <begin position="526"/>
        <end position="608"/>
    </location>
</feature>
<dbReference type="GO" id="GO:0016208">
    <property type="term" value="F:AMP binding"/>
    <property type="evidence" value="ECO:0007669"/>
    <property type="project" value="InterPro"/>
</dbReference>
<evidence type="ECO:0000259" key="8">
    <source>
        <dbReference type="Pfam" id="PF13193"/>
    </source>
</evidence>
<keyword evidence="6" id="KW-0460">Magnesium</keyword>
<feature type="binding site" evidence="6">
    <location>
        <position position="521"/>
    </location>
    <ligand>
        <name>ATP</name>
        <dbReference type="ChEBI" id="CHEBI:30616"/>
    </ligand>
</feature>
<dbReference type="FunFam" id="3.40.50.12780:FF:000001">
    <property type="entry name" value="Acetyl-coenzyme A synthetase"/>
    <property type="match status" value="1"/>
</dbReference>
<dbReference type="NCBIfam" id="TIGR02188">
    <property type="entry name" value="Ac_CoA_lig_AcsA"/>
    <property type="match status" value="1"/>
</dbReference>
<feature type="binding site" evidence="6">
    <location>
        <position position="495"/>
    </location>
    <ligand>
        <name>ATP</name>
        <dbReference type="ChEBI" id="CHEBI:30616"/>
    </ligand>
</feature>
<evidence type="ECO:0000313" key="11">
    <source>
        <dbReference type="Proteomes" id="UP000196230"/>
    </source>
</evidence>
<name>A0A1R4JPG9_9MICC</name>
<dbReference type="GO" id="GO:0003987">
    <property type="term" value="F:acetate-CoA ligase activity"/>
    <property type="evidence" value="ECO:0007669"/>
    <property type="project" value="UniProtKB-UniRule"/>
</dbReference>
<dbReference type="InterPro" id="IPR025110">
    <property type="entry name" value="AMP-bd_C"/>
</dbReference>
<dbReference type="InterPro" id="IPR011904">
    <property type="entry name" value="Ac_CoA_lig"/>
</dbReference>
<evidence type="ECO:0000256" key="6">
    <source>
        <dbReference type="HAMAP-Rule" id="MF_01123"/>
    </source>
</evidence>